<comment type="subcellular location">
    <subcellularLocation>
        <location evidence="1">Bacterial flagellum basal body</location>
    </subcellularLocation>
    <subcellularLocation>
        <location evidence="2">Cell membrane</location>
        <topology evidence="2">Peripheral membrane protein</topology>
        <orientation evidence="2">Cytoplasmic side</orientation>
    </subcellularLocation>
</comment>
<protein>
    <recommendedName>
        <fullName evidence="4">Flagellar motor switch protein FliG</fullName>
    </recommendedName>
</protein>
<evidence type="ECO:0000256" key="5">
    <source>
        <dbReference type="ARBA" id="ARBA00022475"/>
    </source>
</evidence>
<keyword evidence="9" id="KW-0975">Bacterial flagellum</keyword>
<feature type="domain" description="Flagellar motor switch protein FliG C-terminal" evidence="10">
    <location>
        <begin position="224"/>
        <end position="330"/>
    </location>
</feature>
<dbReference type="Pfam" id="PF14841">
    <property type="entry name" value="FliG_M"/>
    <property type="match status" value="1"/>
</dbReference>
<dbReference type="SUPFAM" id="SSF48029">
    <property type="entry name" value="FliG"/>
    <property type="match status" value="2"/>
</dbReference>
<evidence type="ECO:0000259" key="11">
    <source>
        <dbReference type="Pfam" id="PF14841"/>
    </source>
</evidence>
<evidence type="ECO:0000259" key="12">
    <source>
        <dbReference type="Pfam" id="PF14842"/>
    </source>
</evidence>
<dbReference type="InterPro" id="IPR011002">
    <property type="entry name" value="FliG_a-hlx"/>
</dbReference>
<dbReference type="InterPro" id="IPR032779">
    <property type="entry name" value="FliG_M"/>
</dbReference>
<dbReference type="PANTHER" id="PTHR30534:SF0">
    <property type="entry name" value="FLAGELLAR MOTOR SWITCH PROTEIN FLIG"/>
    <property type="match status" value="1"/>
</dbReference>
<evidence type="ECO:0000256" key="3">
    <source>
        <dbReference type="ARBA" id="ARBA00010299"/>
    </source>
</evidence>
<evidence type="ECO:0000256" key="6">
    <source>
        <dbReference type="ARBA" id="ARBA00022500"/>
    </source>
</evidence>
<organism evidence="13">
    <name type="scientific">hydrothermal vent metagenome</name>
    <dbReference type="NCBI Taxonomy" id="652676"/>
    <lineage>
        <taxon>unclassified sequences</taxon>
        <taxon>metagenomes</taxon>
        <taxon>ecological metagenomes</taxon>
    </lineage>
</organism>
<evidence type="ECO:0000256" key="2">
    <source>
        <dbReference type="ARBA" id="ARBA00004413"/>
    </source>
</evidence>
<dbReference type="NCBIfam" id="TIGR00207">
    <property type="entry name" value="fliG"/>
    <property type="match status" value="1"/>
</dbReference>
<dbReference type="InterPro" id="IPR023087">
    <property type="entry name" value="Flg_Motor_Flig_C"/>
</dbReference>
<dbReference type="AlphaFoldDB" id="A0A3B1C6C0"/>
<dbReference type="FunFam" id="1.10.220.30:FF:000001">
    <property type="entry name" value="Flagellar motor switch protein FliG"/>
    <property type="match status" value="1"/>
</dbReference>
<proteinExistence type="inferred from homology"/>
<dbReference type="Gene3D" id="1.10.220.30">
    <property type="match status" value="3"/>
</dbReference>
<gene>
    <name evidence="13" type="ORF">MNBD_NITROSPINAE02-1236</name>
</gene>
<reference evidence="13" key="1">
    <citation type="submission" date="2018-06" db="EMBL/GenBank/DDBJ databases">
        <authorList>
            <person name="Zhirakovskaya E."/>
        </authorList>
    </citation>
    <scope>NUCLEOTIDE SEQUENCE</scope>
</reference>
<feature type="domain" description="Flagellar motor switch protein FliG N-terminal" evidence="12">
    <location>
        <begin position="8"/>
        <end position="106"/>
    </location>
</feature>
<evidence type="ECO:0000259" key="10">
    <source>
        <dbReference type="Pfam" id="PF01706"/>
    </source>
</evidence>
<evidence type="ECO:0000256" key="4">
    <source>
        <dbReference type="ARBA" id="ARBA00021870"/>
    </source>
</evidence>
<keyword evidence="13" id="KW-0969">Cilium</keyword>
<comment type="similarity">
    <text evidence="3">Belongs to the FliG family.</text>
</comment>
<dbReference type="PIRSF" id="PIRSF003161">
    <property type="entry name" value="FliG"/>
    <property type="match status" value="1"/>
</dbReference>
<keyword evidence="5" id="KW-1003">Cell membrane</keyword>
<evidence type="ECO:0000313" key="13">
    <source>
        <dbReference type="EMBL" id="VAX20173.1"/>
    </source>
</evidence>
<keyword evidence="6" id="KW-0145">Chemotaxis</keyword>
<evidence type="ECO:0000256" key="7">
    <source>
        <dbReference type="ARBA" id="ARBA00022779"/>
    </source>
</evidence>
<evidence type="ECO:0000256" key="1">
    <source>
        <dbReference type="ARBA" id="ARBA00004117"/>
    </source>
</evidence>
<keyword evidence="13" id="KW-0282">Flagellum</keyword>
<dbReference type="InterPro" id="IPR028263">
    <property type="entry name" value="FliG_N"/>
</dbReference>
<evidence type="ECO:0000256" key="9">
    <source>
        <dbReference type="ARBA" id="ARBA00023143"/>
    </source>
</evidence>
<dbReference type="PRINTS" id="PR00954">
    <property type="entry name" value="FLGMOTORFLIG"/>
</dbReference>
<feature type="domain" description="Flagellar motor switch protein FliG middle" evidence="11">
    <location>
        <begin position="122"/>
        <end position="194"/>
    </location>
</feature>
<evidence type="ECO:0000256" key="8">
    <source>
        <dbReference type="ARBA" id="ARBA00023136"/>
    </source>
</evidence>
<dbReference type="GO" id="GO:0009425">
    <property type="term" value="C:bacterial-type flagellum basal body"/>
    <property type="evidence" value="ECO:0007669"/>
    <property type="project" value="UniProtKB-SubCell"/>
</dbReference>
<dbReference type="GO" id="GO:0003774">
    <property type="term" value="F:cytoskeletal motor activity"/>
    <property type="evidence" value="ECO:0007669"/>
    <property type="project" value="InterPro"/>
</dbReference>
<dbReference type="GO" id="GO:0005886">
    <property type="term" value="C:plasma membrane"/>
    <property type="evidence" value="ECO:0007669"/>
    <property type="project" value="UniProtKB-SubCell"/>
</dbReference>
<dbReference type="InterPro" id="IPR000090">
    <property type="entry name" value="Flg_Motor_Flig"/>
</dbReference>
<keyword evidence="7" id="KW-0283">Flagellar rotation</keyword>
<dbReference type="Pfam" id="PF14842">
    <property type="entry name" value="FliG_N"/>
    <property type="match status" value="1"/>
</dbReference>
<sequence>MASEKKSLTGPEKAAIILIAVGDEIAGKILSELEEGEIHKISSYMSGMGSVAGDTVDNVLEEFIDMSESGGGYLTGGREYLRKMLESSLDPDKANEILERISSPDDEDIGGGLEAVRHLDAATIASFLSHEHPQTCAIILSHLEPQHAASVIKELPERFQPDVMFRIATLERVPPGVVKELDQALATEFRSTGAMEGAQIGGVESAAEIINNMDHTTEVNVLGEIESLNADLAENIRQLMFVFEDILKIDDRGMQGILKEVNSDELILALKTSSEPLKEKVFANMSERAALMMKEDLEAMGPVRLSDVEQAQQAILRTVKRLEEEGKIVLAGGGEELV</sequence>
<dbReference type="GO" id="GO:0006935">
    <property type="term" value="P:chemotaxis"/>
    <property type="evidence" value="ECO:0007669"/>
    <property type="project" value="UniProtKB-KW"/>
</dbReference>
<dbReference type="Pfam" id="PF01706">
    <property type="entry name" value="FliG_C"/>
    <property type="match status" value="1"/>
</dbReference>
<dbReference type="GO" id="GO:0071973">
    <property type="term" value="P:bacterial-type flagellum-dependent cell motility"/>
    <property type="evidence" value="ECO:0007669"/>
    <property type="project" value="InterPro"/>
</dbReference>
<keyword evidence="13" id="KW-0966">Cell projection</keyword>
<accession>A0A3B1C6C0</accession>
<dbReference type="PANTHER" id="PTHR30534">
    <property type="entry name" value="FLAGELLAR MOTOR SWITCH PROTEIN FLIG"/>
    <property type="match status" value="1"/>
</dbReference>
<dbReference type="EMBL" id="UOGE01000052">
    <property type="protein sequence ID" value="VAX20173.1"/>
    <property type="molecule type" value="Genomic_DNA"/>
</dbReference>
<name>A0A3B1C6C0_9ZZZZ</name>
<keyword evidence="8" id="KW-0472">Membrane</keyword>